<dbReference type="NCBIfam" id="TIGR01469">
    <property type="entry name" value="cobA_cysG_Cterm"/>
    <property type="match status" value="1"/>
</dbReference>
<comment type="function">
    <text evidence="7">Catalyzes the two successive C-2 and C-7 methylation reactions involved in the conversion of uroporphyrinogen III to precorrin-2 via the intermediate formation of precorrin-1. It is a step in the biosynthesis of both cobalamin (vitamin B12) and siroheme.</text>
</comment>
<evidence type="ECO:0000313" key="11">
    <source>
        <dbReference type="Proteomes" id="UP000003781"/>
    </source>
</evidence>
<name>A3IST8_9CHRO</name>
<reference evidence="10 11" key="1">
    <citation type="submission" date="2007-03" db="EMBL/GenBank/DDBJ databases">
        <authorList>
            <person name="Stal L."/>
            <person name="Ferriera S."/>
            <person name="Johnson J."/>
            <person name="Kravitz S."/>
            <person name="Beeson K."/>
            <person name="Sutton G."/>
            <person name="Rogers Y.-H."/>
            <person name="Friedman R."/>
            <person name="Frazier M."/>
            <person name="Venter J.C."/>
        </authorList>
    </citation>
    <scope>NUCLEOTIDE SEQUENCE [LARGE SCALE GENOMIC DNA]</scope>
    <source>
        <strain evidence="10 11">CCY0110</strain>
    </source>
</reference>
<keyword evidence="3" id="KW-0808">Transferase</keyword>
<evidence type="ECO:0000256" key="7">
    <source>
        <dbReference type="ARBA" id="ARBA00054030"/>
    </source>
</evidence>
<dbReference type="GO" id="GO:0032259">
    <property type="term" value="P:methylation"/>
    <property type="evidence" value="ECO:0007669"/>
    <property type="project" value="UniProtKB-KW"/>
</dbReference>
<dbReference type="PANTHER" id="PTHR45790:SF3">
    <property type="entry name" value="S-ADENOSYL-L-METHIONINE-DEPENDENT UROPORPHYRINOGEN III METHYLTRANSFERASE, CHLOROPLASTIC"/>
    <property type="match status" value="1"/>
</dbReference>
<dbReference type="EC" id="2.1.1.107" evidence="1"/>
<dbReference type="RefSeq" id="WP_008276442.1">
    <property type="nucleotide sequence ID" value="NZ_AAXW01000024.1"/>
</dbReference>
<evidence type="ECO:0000256" key="5">
    <source>
        <dbReference type="ARBA" id="ARBA00023244"/>
    </source>
</evidence>
<feature type="domain" description="Tetrapyrrole biosynthesis uroporphyrinogen III synthase" evidence="9">
    <location>
        <begin position="259"/>
        <end position="495"/>
    </location>
</feature>
<dbReference type="SUPFAM" id="SSF69618">
    <property type="entry name" value="HemD-like"/>
    <property type="match status" value="1"/>
</dbReference>
<dbReference type="CDD" id="cd11642">
    <property type="entry name" value="SUMT"/>
    <property type="match status" value="1"/>
</dbReference>
<dbReference type="GO" id="GO:0004852">
    <property type="term" value="F:uroporphyrinogen-III synthase activity"/>
    <property type="evidence" value="ECO:0007669"/>
    <property type="project" value="InterPro"/>
</dbReference>
<dbReference type="InterPro" id="IPR000878">
    <property type="entry name" value="4pyrrol_Mease"/>
</dbReference>
<dbReference type="FunFam" id="3.40.1010.10:FF:000001">
    <property type="entry name" value="Siroheme synthase"/>
    <property type="match status" value="1"/>
</dbReference>
<evidence type="ECO:0000256" key="3">
    <source>
        <dbReference type="ARBA" id="ARBA00022679"/>
    </source>
</evidence>
<dbReference type="InterPro" id="IPR036108">
    <property type="entry name" value="4pyrrol_syn_uPrphyn_synt_sf"/>
</dbReference>
<dbReference type="Proteomes" id="UP000003781">
    <property type="component" value="Unassembled WGS sequence"/>
</dbReference>
<keyword evidence="11" id="KW-1185">Reference proteome</keyword>
<organism evidence="10 11">
    <name type="scientific">Crocosphaera chwakensis CCY0110</name>
    <dbReference type="NCBI Taxonomy" id="391612"/>
    <lineage>
        <taxon>Bacteria</taxon>
        <taxon>Bacillati</taxon>
        <taxon>Cyanobacteriota</taxon>
        <taxon>Cyanophyceae</taxon>
        <taxon>Oscillatoriophycideae</taxon>
        <taxon>Chroococcales</taxon>
        <taxon>Aphanothecaceae</taxon>
        <taxon>Crocosphaera</taxon>
        <taxon>Crocosphaera chwakensis</taxon>
    </lineage>
</organism>
<dbReference type="GO" id="GO:0019354">
    <property type="term" value="P:siroheme biosynthetic process"/>
    <property type="evidence" value="ECO:0007669"/>
    <property type="project" value="InterPro"/>
</dbReference>
<dbReference type="InterPro" id="IPR006366">
    <property type="entry name" value="CobA/CysG_C"/>
</dbReference>
<accession>A3IST8</accession>
<comment type="caution">
    <text evidence="10">The sequence shown here is derived from an EMBL/GenBank/DDBJ whole genome shotgun (WGS) entry which is preliminary data.</text>
</comment>
<dbReference type="NCBIfam" id="NF004790">
    <property type="entry name" value="PRK06136.1"/>
    <property type="match status" value="1"/>
</dbReference>
<dbReference type="Gene3D" id="3.40.1010.10">
    <property type="entry name" value="Cobalt-precorrin-4 Transmethylase, Domain 1"/>
    <property type="match status" value="1"/>
</dbReference>
<dbReference type="InterPro" id="IPR035996">
    <property type="entry name" value="4pyrrol_Methylase_sf"/>
</dbReference>
<evidence type="ECO:0000256" key="6">
    <source>
        <dbReference type="ARBA" id="ARBA00023444"/>
    </source>
</evidence>
<dbReference type="Gene3D" id="3.30.950.10">
    <property type="entry name" value="Methyltransferase, Cobalt-precorrin-4 Transmethylase, Domain 2"/>
    <property type="match status" value="1"/>
</dbReference>
<dbReference type="SUPFAM" id="SSF53790">
    <property type="entry name" value="Tetrapyrrole methylase"/>
    <property type="match status" value="1"/>
</dbReference>
<dbReference type="AlphaFoldDB" id="A3IST8"/>
<dbReference type="Pfam" id="PF00590">
    <property type="entry name" value="TP_methylase"/>
    <property type="match status" value="1"/>
</dbReference>
<feature type="domain" description="Tetrapyrrole methylase" evidence="8">
    <location>
        <begin position="4"/>
        <end position="210"/>
    </location>
</feature>
<dbReference type="InterPro" id="IPR050161">
    <property type="entry name" value="Siro_Cobalamin_biosynth"/>
</dbReference>
<evidence type="ECO:0000256" key="2">
    <source>
        <dbReference type="ARBA" id="ARBA00022603"/>
    </source>
</evidence>
<dbReference type="OrthoDB" id="9815856at2"/>
<evidence type="ECO:0000313" key="10">
    <source>
        <dbReference type="EMBL" id="EAZ90508.1"/>
    </source>
</evidence>
<dbReference type="InterPro" id="IPR014776">
    <property type="entry name" value="4pyrrole_Mease_sub2"/>
</dbReference>
<evidence type="ECO:0000256" key="4">
    <source>
        <dbReference type="ARBA" id="ARBA00022691"/>
    </source>
</evidence>
<keyword evidence="5" id="KW-0627">Porphyrin biosynthesis</keyword>
<protein>
    <recommendedName>
        <fullName evidence="1">uroporphyrinogen-III C-methyltransferase</fullName>
        <ecNumber evidence="1">2.1.1.107</ecNumber>
    </recommendedName>
</protein>
<dbReference type="InterPro" id="IPR014777">
    <property type="entry name" value="4pyrrole_Mease_sub1"/>
</dbReference>
<comment type="pathway">
    <text evidence="6">Porphyrin-containing compound metabolism.</text>
</comment>
<keyword evidence="2 10" id="KW-0489">Methyltransferase</keyword>
<dbReference type="eggNOG" id="COG0007">
    <property type="taxonomic scope" value="Bacteria"/>
</dbReference>
<dbReference type="Pfam" id="PF02602">
    <property type="entry name" value="HEM4"/>
    <property type="match status" value="1"/>
</dbReference>
<dbReference type="PANTHER" id="PTHR45790">
    <property type="entry name" value="SIROHEME SYNTHASE-RELATED"/>
    <property type="match status" value="1"/>
</dbReference>
<proteinExistence type="predicted"/>
<evidence type="ECO:0000259" key="8">
    <source>
        <dbReference type="Pfam" id="PF00590"/>
    </source>
</evidence>
<dbReference type="FunFam" id="3.40.50.10090:FF:000001">
    <property type="entry name" value="Bifunctional uroporphyrinogen-III C-methyltransferase/uroporphyrinogen-III synthase"/>
    <property type="match status" value="1"/>
</dbReference>
<dbReference type="CDD" id="cd06578">
    <property type="entry name" value="HemD"/>
    <property type="match status" value="1"/>
</dbReference>
<evidence type="ECO:0000256" key="1">
    <source>
        <dbReference type="ARBA" id="ARBA00012162"/>
    </source>
</evidence>
<keyword evidence="4" id="KW-0949">S-adenosyl-L-methionine</keyword>
<dbReference type="GO" id="GO:0004851">
    <property type="term" value="F:uroporphyrin-III C-methyltransferase activity"/>
    <property type="evidence" value="ECO:0007669"/>
    <property type="project" value="UniProtKB-EC"/>
</dbReference>
<dbReference type="EMBL" id="AAXW01000024">
    <property type="protein sequence ID" value="EAZ90508.1"/>
    <property type="molecule type" value="Genomic_DNA"/>
</dbReference>
<dbReference type="InterPro" id="IPR003754">
    <property type="entry name" value="4pyrrol_synth_uPrphyn_synth"/>
</dbReference>
<dbReference type="Gene3D" id="3.40.50.10090">
    <property type="match status" value="2"/>
</dbReference>
<sequence>MIGKVYLVGSGIGNINYLTLKAYYLISEAEVLIYDSLIDKKLLHLVPGTCLKINVGKRAGQPSTKQTKINRLLINYCLQGKQIVRLKSGDPLIFGRVNEEIKALQEANCDYELVPGISSALAAPLLAGIPLTDKEMGRCFTVLTGHQPALLNWEALAKIDTLVILMGTRNLDKIVDNLLINRRSPDEPIAIIQNSGSEQEKVWISTLKTIMEQVSGLSLSPAIIIIGNVVNSRYMSSSISLPLAHKTVLITRAKEQSSQFSRLLQQQGANTLEMPTLEISPPSSWEELDLAIEGLSSFDWLILTSANGVKFFFQRVQELGKDIRVLGKIKIAVVGKKTASCLKQYHLTPDFIPPNFIADSLIEYFPESLGHQKILFPRVETGGRELLVKELQKQEANIVEVPAYQSGCPETIDSQAWEALQTKQVNIITFTSSKTVKNFYSLVQKALKTHSKSDILSLLDNVCLASIGPQTSKTCYDLLERVDLEAEEYTLDGLTKGLVEYFR</sequence>
<dbReference type="eggNOG" id="COG1587">
    <property type="taxonomic scope" value="Bacteria"/>
</dbReference>
<gene>
    <name evidence="10" type="ORF">CY0110_26812</name>
</gene>
<evidence type="ECO:0000259" key="9">
    <source>
        <dbReference type="Pfam" id="PF02602"/>
    </source>
</evidence>